<feature type="domain" description="ATP-grasp" evidence="5">
    <location>
        <begin position="116"/>
        <end position="305"/>
    </location>
</feature>
<proteinExistence type="predicted"/>
<evidence type="ECO:0000313" key="7">
    <source>
        <dbReference type="Proteomes" id="UP001214441"/>
    </source>
</evidence>
<organism evidence="6 7">
    <name type="scientific">Streptomyces iconiensis</name>
    <dbReference type="NCBI Taxonomy" id="1384038"/>
    <lineage>
        <taxon>Bacteria</taxon>
        <taxon>Bacillati</taxon>
        <taxon>Actinomycetota</taxon>
        <taxon>Actinomycetes</taxon>
        <taxon>Kitasatosporales</taxon>
        <taxon>Streptomycetaceae</taxon>
        <taxon>Streptomyces</taxon>
    </lineage>
</organism>
<sequence>MSATNSERRRIAVVGGHSHSVMSAKDLGLDVVLVHMPGMYEEMLHDYCERIVHCDLSDADALLDVLRPLHEERPFERVLTTSEAGAVPTAVVVEKFGLPGNSVASVRALYDKALTREALGRAGVSPVLYQVVDGAEALTAFLDTVGGRIVVKPVDGTASAGVHLIDDKAGALAAWESLSADGYRTALAEEFLAGPVISVEAFSADGRHLPVALMTSVLDEYLVEMEHSIPGAYGSEWTAELHAQTVALLTEVGLREGPTHTEFILTPEGPRMLESHSRMGGGGTPSILRRAHGLDFSRMFLSVPLGIEQLPERAPEAVAAGHILFFAPEPGVITGFDGIERLTESGAEVRQAPVGAKLPGVPGLVELSGAETGVMLQMNVGDTVPAIRAGWDRAMGYVIATGKDPADARRRCAEVDATLRFHTAPAGDGTRGA</sequence>
<dbReference type="Gene3D" id="3.40.50.20">
    <property type="match status" value="1"/>
</dbReference>
<keyword evidence="1" id="KW-0436">Ligase</keyword>
<evidence type="ECO:0000259" key="5">
    <source>
        <dbReference type="PROSITE" id="PS50975"/>
    </source>
</evidence>
<comment type="caution">
    <text evidence="6">The sequence shown here is derived from an EMBL/GenBank/DDBJ whole genome shotgun (WGS) entry which is preliminary data.</text>
</comment>
<dbReference type="SMART" id="SM01209">
    <property type="entry name" value="GARS_A"/>
    <property type="match status" value="1"/>
</dbReference>
<evidence type="ECO:0000313" key="6">
    <source>
        <dbReference type="EMBL" id="MDJ1132741.1"/>
    </source>
</evidence>
<dbReference type="InterPro" id="IPR013815">
    <property type="entry name" value="ATP_grasp_subdomain_1"/>
</dbReference>
<dbReference type="PANTHER" id="PTHR43585">
    <property type="entry name" value="FUMIPYRROLE BIOSYNTHESIS PROTEIN C"/>
    <property type="match status" value="1"/>
</dbReference>
<gene>
    <name evidence="6" type="ORF">NMN56_012410</name>
</gene>
<dbReference type="Pfam" id="PF18130">
    <property type="entry name" value="ATPgrasp_N"/>
    <property type="match status" value="1"/>
</dbReference>
<keyword evidence="7" id="KW-1185">Reference proteome</keyword>
<evidence type="ECO:0000256" key="4">
    <source>
        <dbReference type="PROSITE-ProRule" id="PRU00409"/>
    </source>
</evidence>
<dbReference type="Gene3D" id="3.30.470.20">
    <property type="entry name" value="ATP-grasp fold, B domain"/>
    <property type="match status" value="1"/>
</dbReference>
<reference evidence="6 7" key="1">
    <citation type="submission" date="2023-05" db="EMBL/GenBank/DDBJ databases">
        <title>Streptantibioticus silvisoli sp. nov., acidotolerant actinomycetes 1 from pine litter.</title>
        <authorList>
            <person name="Swiecimska M."/>
            <person name="Golinska P."/>
            <person name="Sangal V."/>
            <person name="Wachnowicz B."/>
            <person name="Goodfellow M."/>
        </authorList>
    </citation>
    <scope>NUCLEOTIDE SEQUENCE [LARGE SCALE GENOMIC DNA]</scope>
    <source>
        <strain evidence="6 7">DSM 42109</strain>
    </source>
</reference>
<evidence type="ECO:0000256" key="3">
    <source>
        <dbReference type="ARBA" id="ARBA00022840"/>
    </source>
</evidence>
<dbReference type="InterPro" id="IPR041472">
    <property type="entry name" value="BL00235/CARNS1_N"/>
</dbReference>
<keyword evidence="2 4" id="KW-0547">Nucleotide-binding</keyword>
<dbReference type="Pfam" id="PF13535">
    <property type="entry name" value="ATP-grasp_4"/>
    <property type="match status" value="1"/>
</dbReference>
<protein>
    <submittedName>
        <fullName evidence="6">ATP-grasp domain-containing protein</fullName>
    </submittedName>
</protein>
<dbReference type="Gene3D" id="3.30.1490.20">
    <property type="entry name" value="ATP-grasp fold, A domain"/>
    <property type="match status" value="1"/>
</dbReference>
<dbReference type="RefSeq" id="WP_274040095.1">
    <property type="nucleotide sequence ID" value="NZ_JANCPR020000010.1"/>
</dbReference>
<dbReference type="Pfam" id="PF18603">
    <property type="entry name" value="LAL_C2"/>
    <property type="match status" value="1"/>
</dbReference>
<dbReference type="Proteomes" id="UP001214441">
    <property type="component" value="Unassembled WGS sequence"/>
</dbReference>
<name>A0ABT6ZUK7_9ACTN</name>
<dbReference type="PROSITE" id="PS50975">
    <property type="entry name" value="ATP_GRASP"/>
    <property type="match status" value="1"/>
</dbReference>
<dbReference type="PANTHER" id="PTHR43585:SF2">
    <property type="entry name" value="ATP-GRASP ENZYME FSQD"/>
    <property type="match status" value="1"/>
</dbReference>
<evidence type="ECO:0000256" key="1">
    <source>
        <dbReference type="ARBA" id="ARBA00022598"/>
    </source>
</evidence>
<accession>A0ABT6ZUK7</accession>
<dbReference type="InterPro" id="IPR052032">
    <property type="entry name" value="ATP-dep_AA_Ligase"/>
</dbReference>
<dbReference type="InterPro" id="IPR011761">
    <property type="entry name" value="ATP-grasp"/>
</dbReference>
<dbReference type="InterPro" id="IPR040570">
    <property type="entry name" value="LAL_C2"/>
</dbReference>
<dbReference type="EMBL" id="JANCPR020000010">
    <property type="protein sequence ID" value="MDJ1132741.1"/>
    <property type="molecule type" value="Genomic_DNA"/>
</dbReference>
<evidence type="ECO:0000256" key="2">
    <source>
        <dbReference type="ARBA" id="ARBA00022741"/>
    </source>
</evidence>
<keyword evidence="3 4" id="KW-0067">ATP-binding</keyword>
<dbReference type="SUPFAM" id="SSF56059">
    <property type="entry name" value="Glutathione synthetase ATP-binding domain-like"/>
    <property type="match status" value="1"/>
</dbReference>